<keyword evidence="1" id="KW-0863">Zinc-finger</keyword>
<evidence type="ECO:0000313" key="5">
    <source>
        <dbReference type="Proteomes" id="UP000016930"/>
    </source>
</evidence>
<feature type="region of interest" description="Disordered" evidence="2">
    <location>
        <begin position="88"/>
        <end position="107"/>
    </location>
</feature>
<feature type="region of interest" description="Disordered" evidence="2">
    <location>
        <begin position="43"/>
        <end position="81"/>
    </location>
</feature>
<dbReference type="PROSITE" id="PS00028">
    <property type="entry name" value="ZINC_FINGER_C2H2_1"/>
    <property type="match status" value="1"/>
</dbReference>
<dbReference type="PROSITE" id="PS50157">
    <property type="entry name" value="ZINC_FINGER_C2H2_2"/>
    <property type="match status" value="1"/>
</dbReference>
<feature type="compositionally biased region" description="Basic and acidic residues" evidence="2">
    <location>
        <begin position="43"/>
        <end position="72"/>
    </location>
</feature>
<keyword evidence="1" id="KW-0862">Zinc</keyword>
<evidence type="ECO:0000256" key="2">
    <source>
        <dbReference type="SAM" id="MobiDB-lite"/>
    </source>
</evidence>
<accession>M2PA27</accession>
<sequence length="940" mass="106382">MSAGSHQRTHNPNRLSCPQCGYECRNSSGLTQHVHSAHTLYDEHRVQSSEPLNEDHQDNDLHAEDHENRPYTERAQGTNIRRVELHPVMNGHPCTPDGTPLPSPTTAPPLHAHTASTDWSPYNNRLEFETAEFLFKRTQMSQSKVNALLDLWAASLLKYNDKPPFADHNDLHKTIDATHLGGVPWQSFETSYTGSLPDGPVPSWMTAKYEIWYRDPRAVIENLLSSPDFNGEFDVAPYREYYGPGSGERQFTNVMSGDWAWKQANLLSKNKDLHGSMFVPVILGSDKTTVSVATGQNEYYPLYLSIGNIHNNVRRAHRDGLVVIGFLAIAKSERRHADSLLFRRFRRQLFHSSLASILASLRPGMTSPVVLRCPDGHFRRAIFGLGPYIADYPEQALAALIVQGWCFTCPQDRNHLDHPDLPMPARRAREHTEELIGALEADVLWHDYGIISDVIPFTSNFPRADIHELLAGDLLHQIIKGCFKDHLVTWVGEYLVPVHGEARGQELLDEIDRRIAAVPPFPGLRRFPQGRDFKQWTGDDSKALMKVYLPAIAGLVPDDMVRTIAAFLEFCYLVRRSTHTEKTLQQLEDTLQQFHEYREVFRETGVRPAGFSLPRQHSMQHYIQHIRNFGAPNGLCSSITEARHITTVKEPWRRSNRYDALGQVLKTNLRLDKLAAARVDFTARGMLRRSCLSDALIETEEDRNGVVPGPRVEASVTLARRVRIYPKSLEALGMHIGVPQLERLVSLFLYKQLNPEFPPPETHLLPSPSTGRSLRIFHSAIATFYAPSDLSGVGGMHRERIRATPHWRGSTQGRFDCAFINKDPDATGFTGMDVARVRCFFSFKHEQRAYPCALVEWFSVVGDTPDDTTGMWIVEPDFDISGHRIAQVVHVDMIVRGAHLIGVAGDRSLPFGLHYTHSLDAFNAFYMNKYADHHVHEIAF</sequence>
<keyword evidence="1" id="KW-0479">Metal-binding</keyword>
<protein>
    <recommendedName>
        <fullName evidence="3">C2H2-type domain-containing protein</fullName>
    </recommendedName>
</protein>
<feature type="domain" description="C2H2-type" evidence="3">
    <location>
        <begin position="15"/>
        <end position="43"/>
    </location>
</feature>
<organism evidence="4 5">
    <name type="scientific">Ceriporiopsis subvermispora (strain B)</name>
    <name type="common">White-rot fungus</name>
    <name type="synonym">Gelatoporia subvermispora</name>
    <dbReference type="NCBI Taxonomy" id="914234"/>
    <lineage>
        <taxon>Eukaryota</taxon>
        <taxon>Fungi</taxon>
        <taxon>Dikarya</taxon>
        <taxon>Basidiomycota</taxon>
        <taxon>Agaricomycotina</taxon>
        <taxon>Agaricomycetes</taxon>
        <taxon>Polyporales</taxon>
        <taxon>Gelatoporiaceae</taxon>
        <taxon>Gelatoporia</taxon>
    </lineage>
</organism>
<dbReference type="OrthoDB" id="3199698at2759"/>
<evidence type="ECO:0000259" key="3">
    <source>
        <dbReference type="PROSITE" id="PS50157"/>
    </source>
</evidence>
<reference evidence="4 5" key="1">
    <citation type="journal article" date="2012" name="Proc. Natl. Acad. Sci. U.S.A.">
        <title>Comparative genomics of Ceriporiopsis subvermispora and Phanerochaete chrysosporium provide insight into selective ligninolysis.</title>
        <authorList>
            <person name="Fernandez-Fueyo E."/>
            <person name="Ruiz-Duenas F.J."/>
            <person name="Ferreira P."/>
            <person name="Floudas D."/>
            <person name="Hibbett D.S."/>
            <person name="Canessa P."/>
            <person name="Larrondo L.F."/>
            <person name="James T.Y."/>
            <person name="Seelenfreund D."/>
            <person name="Lobos S."/>
            <person name="Polanco R."/>
            <person name="Tello M."/>
            <person name="Honda Y."/>
            <person name="Watanabe T."/>
            <person name="Watanabe T."/>
            <person name="Ryu J.S."/>
            <person name="Kubicek C.P."/>
            <person name="Schmoll M."/>
            <person name="Gaskell J."/>
            <person name="Hammel K.E."/>
            <person name="St John F.J."/>
            <person name="Vanden Wymelenberg A."/>
            <person name="Sabat G."/>
            <person name="Splinter BonDurant S."/>
            <person name="Syed K."/>
            <person name="Yadav J.S."/>
            <person name="Doddapaneni H."/>
            <person name="Subramanian V."/>
            <person name="Lavin J.L."/>
            <person name="Oguiza J.A."/>
            <person name="Perez G."/>
            <person name="Pisabarro A.G."/>
            <person name="Ramirez L."/>
            <person name="Santoyo F."/>
            <person name="Master E."/>
            <person name="Coutinho P.M."/>
            <person name="Henrissat B."/>
            <person name="Lombard V."/>
            <person name="Magnuson J.K."/>
            <person name="Kuees U."/>
            <person name="Hori C."/>
            <person name="Igarashi K."/>
            <person name="Samejima M."/>
            <person name="Held B.W."/>
            <person name="Barry K.W."/>
            <person name="LaButti K.M."/>
            <person name="Lapidus A."/>
            <person name="Lindquist E.A."/>
            <person name="Lucas S.M."/>
            <person name="Riley R."/>
            <person name="Salamov A.A."/>
            <person name="Hoffmeister D."/>
            <person name="Schwenk D."/>
            <person name="Hadar Y."/>
            <person name="Yarden O."/>
            <person name="de Vries R.P."/>
            <person name="Wiebenga A."/>
            <person name="Stenlid J."/>
            <person name="Eastwood D."/>
            <person name="Grigoriev I.V."/>
            <person name="Berka R.M."/>
            <person name="Blanchette R.A."/>
            <person name="Kersten P."/>
            <person name="Martinez A.T."/>
            <person name="Vicuna R."/>
            <person name="Cullen D."/>
        </authorList>
    </citation>
    <scope>NUCLEOTIDE SEQUENCE [LARGE SCALE GENOMIC DNA]</scope>
    <source>
        <strain evidence="4 5">B</strain>
    </source>
</reference>
<dbReference type="AlphaFoldDB" id="M2PA27"/>
<keyword evidence="5" id="KW-1185">Reference proteome</keyword>
<dbReference type="Pfam" id="PF18759">
    <property type="entry name" value="Plavaka"/>
    <property type="match status" value="1"/>
</dbReference>
<dbReference type="InterPro" id="IPR013087">
    <property type="entry name" value="Znf_C2H2_type"/>
</dbReference>
<evidence type="ECO:0000256" key="1">
    <source>
        <dbReference type="PROSITE-ProRule" id="PRU00042"/>
    </source>
</evidence>
<proteinExistence type="predicted"/>
<dbReference type="InterPro" id="IPR041078">
    <property type="entry name" value="Plavaka"/>
</dbReference>
<dbReference type="Proteomes" id="UP000016930">
    <property type="component" value="Unassembled WGS sequence"/>
</dbReference>
<dbReference type="STRING" id="914234.M2PA27"/>
<dbReference type="HOGENOM" id="CLU_006344_1_0_1"/>
<evidence type="ECO:0000313" key="4">
    <source>
        <dbReference type="EMBL" id="EMD32329.1"/>
    </source>
</evidence>
<gene>
    <name evidence="4" type="ORF">CERSUDRAFT_161695</name>
</gene>
<dbReference type="EMBL" id="KB445811">
    <property type="protein sequence ID" value="EMD32329.1"/>
    <property type="molecule type" value="Genomic_DNA"/>
</dbReference>
<name>M2PA27_CERS8</name>
<dbReference type="GO" id="GO:0008270">
    <property type="term" value="F:zinc ion binding"/>
    <property type="evidence" value="ECO:0007669"/>
    <property type="project" value="UniProtKB-KW"/>
</dbReference>